<dbReference type="OrthoDB" id="3223806at2759"/>
<gene>
    <name evidence="3" type="ORF">ARMOST_17363</name>
</gene>
<dbReference type="OMA" id="HYSCSEY"/>
<dbReference type="Pfam" id="PF00656">
    <property type="entry name" value="Peptidase_C14"/>
    <property type="match status" value="1"/>
</dbReference>
<dbReference type="AlphaFoldDB" id="A0A284RYS0"/>
<organism evidence="3 4">
    <name type="scientific">Armillaria ostoyae</name>
    <name type="common">Armillaria root rot fungus</name>
    <dbReference type="NCBI Taxonomy" id="47428"/>
    <lineage>
        <taxon>Eukaryota</taxon>
        <taxon>Fungi</taxon>
        <taxon>Dikarya</taxon>
        <taxon>Basidiomycota</taxon>
        <taxon>Agaricomycotina</taxon>
        <taxon>Agaricomycetes</taxon>
        <taxon>Agaricomycetidae</taxon>
        <taxon>Agaricales</taxon>
        <taxon>Marasmiineae</taxon>
        <taxon>Physalacriaceae</taxon>
        <taxon>Armillaria</taxon>
    </lineage>
</organism>
<dbReference type="InterPro" id="IPR011600">
    <property type="entry name" value="Pept_C14_caspase"/>
</dbReference>
<evidence type="ECO:0000313" key="3">
    <source>
        <dbReference type="EMBL" id="SJL13913.1"/>
    </source>
</evidence>
<evidence type="ECO:0000256" key="1">
    <source>
        <dbReference type="ARBA" id="ARBA00009005"/>
    </source>
</evidence>
<dbReference type="GO" id="GO:0005737">
    <property type="term" value="C:cytoplasm"/>
    <property type="evidence" value="ECO:0007669"/>
    <property type="project" value="TreeGrafter"/>
</dbReference>
<dbReference type="GO" id="GO:0004197">
    <property type="term" value="F:cysteine-type endopeptidase activity"/>
    <property type="evidence" value="ECO:0007669"/>
    <property type="project" value="InterPro"/>
</dbReference>
<keyword evidence="4" id="KW-1185">Reference proteome</keyword>
<dbReference type="InterPro" id="IPR050452">
    <property type="entry name" value="Metacaspase"/>
</dbReference>
<accession>A0A284RYS0</accession>
<dbReference type="EMBL" id="FUEG01000021">
    <property type="protein sequence ID" value="SJL13913.1"/>
    <property type="molecule type" value="Genomic_DNA"/>
</dbReference>
<proteinExistence type="inferred from homology"/>
<evidence type="ECO:0000313" key="4">
    <source>
        <dbReference type="Proteomes" id="UP000219338"/>
    </source>
</evidence>
<feature type="domain" description="Peptidase C14 caspase" evidence="2">
    <location>
        <begin position="153"/>
        <end position="412"/>
    </location>
</feature>
<dbReference type="STRING" id="47428.A0A284RYS0"/>
<reference evidence="4" key="1">
    <citation type="journal article" date="2017" name="Nat. Ecol. Evol.">
        <title>Genome expansion and lineage-specific genetic innovations in the forest pathogenic fungi Armillaria.</title>
        <authorList>
            <person name="Sipos G."/>
            <person name="Prasanna A.N."/>
            <person name="Walter M.C."/>
            <person name="O'Connor E."/>
            <person name="Balint B."/>
            <person name="Krizsan K."/>
            <person name="Kiss B."/>
            <person name="Hess J."/>
            <person name="Varga T."/>
            <person name="Slot J."/>
            <person name="Riley R."/>
            <person name="Boka B."/>
            <person name="Rigling D."/>
            <person name="Barry K."/>
            <person name="Lee J."/>
            <person name="Mihaltcheva S."/>
            <person name="LaButti K."/>
            <person name="Lipzen A."/>
            <person name="Waldron R."/>
            <person name="Moloney N.M."/>
            <person name="Sperisen C."/>
            <person name="Kredics L."/>
            <person name="Vagvoelgyi C."/>
            <person name="Patrignani A."/>
            <person name="Fitzpatrick D."/>
            <person name="Nagy I."/>
            <person name="Doyle S."/>
            <person name="Anderson J.B."/>
            <person name="Grigoriev I.V."/>
            <person name="Gueldener U."/>
            <person name="Muensterkoetter M."/>
            <person name="Nagy L.G."/>
        </authorList>
    </citation>
    <scope>NUCLEOTIDE SEQUENCE [LARGE SCALE GENOMIC DNA]</scope>
    <source>
        <strain evidence="4">C18/9</strain>
    </source>
</reference>
<dbReference type="Proteomes" id="UP000219338">
    <property type="component" value="Unassembled WGS sequence"/>
</dbReference>
<sequence>MYPTLWPLSFDPQRLDIFGPHRARYAPYHLSATTALPIRSFATGGASDTDLDQALIDIAERITPLQKLETQLAKQYGITGVVDSVEVFQEAKARALSRRDAQSVSASRALNTLYELRLEFAIKQRALRYQVRREWPLLTSVTAPRRVDAPRFWAVVIGIDAYRFSPLRGCVSDALFMEKYLTEHLGVPKERIQRLIGTQANTYPGDTSIPSRVNIIRTLLSVMTNPQIDYGDNIIIYYSGHGSHYSCSEYFYNWDTDSDNGKAYVAGSGSIEALCPMDRNTLDINGTLVPDISDREINTILSQISRIKGHRITLILDCCHSGGMTRDLPEPGVRTVPPLASLEDMLLIADETLKGLPHYKSVLAEDWRPDMGSHVVLAACREYEFAKEKRGTVGFNGVFTEDLVQTLKSGHLGEGSTYVDLAQSLPRSRHQTPIVAGKNKYARLWFQD</sequence>
<name>A0A284RYS0_ARMOS</name>
<dbReference type="GO" id="GO:0006508">
    <property type="term" value="P:proteolysis"/>
    <property type="evidence" value="ECO:0007669"/>
    <property type="project" value="InterPro"/>
</dbReference>
<protein>
    <recommendedName>
        <fullName evidence="2">Peptidase C14 caspase domain-containing protein</fullName>
    </recommendedName>
</protein>
<evidence type="ECO:0000259" key="2">
    <source>
        <dbReference type="Pfam" id="PF00656"/>
    </source>
</evidence>
<dbReference type="PANTHER" id="PTHR48104">
    <property type="entry name" value="METACASPASE-4"/>
    <property type="match status" value="1"/>
</dbReference>
<dbReference type="Gene3D" id="3.40.50.1460">
    <property type="match status" value="1"/>
</dbReference>
<dbReference type="PANTHER" id="PTHR48104:SF30">
    <property type="entry name" value="METACASPASE-1"/>
    <property type="match status" value="1"/>
</dbReference>
<comment type="similarity">
    <text evidence="1">Belongs to the peptidase C14B family.</text>
</comment>